<name>A0A644TQL2_9ZZZZ</name>
<dbReference type="EMBL" id="VSSQ01000045">
    <property type="protein sequence ID" value="MPL69170.1"/>
    <property type="molecule type" value="Genomic_DNA"/>
</dbReference>
<proteinExistence type="predicted"/>
<organism evidence="1">
    <name type="scientific">bioreactor metagenome</name>
    <dbReference type="NCBI Taxonomy" id="1076179"/>
    <lineage>
        <taxon>unclassified sequences</taxon>
        <taxon>metagenomes</taxon>
        <taxon>ecological metagenomes</taxon>
    </lineage>
</organism>
<protein>
    <submittedName>
        <fullName evidence="1">Uncharacterized protein</fullName>
    </submittedName>
</protein>
<evidence type="ECO:0000313" key="1">
    <source>
        <dbReference type="EMBL" id="MPL69170.1"/>
    </source>
</evidence>
<reference evidence="1" key="1">
    <citation type="submission" date="2019-08" db="EMBL/GenBank/DDBJ databases">
        <authorList>
            <person name="Kucharzyk K."/>
            <person name="Murdoch R.W."/>
            <person name="Higgins S."/>
            <person name="Loffler F."/>
        </authorList>
    </citation>
    <scope>NUCLEOTIDE SEQUENCE</scope>
</reference>
<comment type="caution">
    <text evidence="1">The sequence shown here is derived from an EMBL/GenBank/DDBJ whole genome shotgun (WGS) entry which is preliminary data.</text>
</comment>
<dbReference type="AlphaFoldDB" id="A0A644TQL2"/>
<accession>A0A644TQL2</accession>
<gene>
    <name evidence="1" type="ORF">SDC9_14904</name>
</gene>
<sequence length="202" mass="21688">MTSFVIACTLFWAAVSLPESPDTLAKKELMDCCNAMRVSIQNIESGPRKLAFDIYLFNTKPGTPMELAGFQAGILLDYNWFELVSARNIEVTIKSGSSALNPEQAPESISVVEPGIIRIAAKRPPGPGNGSIISSKSHGTRVCRVIITLRNLVSVLPSVLAGFTGSRDSTLFPTRISFYTGNTNQPCAIIPGINAFTGDPPK</sequence>